<proteinExistence type="predicted"/>
<dbReference type="SUPFAM" id="SSF55729">
    <property type="entry name" value="Acyl-CoA N-acyltransferases (Nat)"/>
    <property type="match status" value="1"/>
</dbReference>
<dbReference type="PROSITE" id="PS51186">
    <property type="entry name" value="GNAT"/>
    <property type="match status" value="1"/>
</dbReference>
<accession>A0A3B0W9S5</accession>
<dbReference type="Pfam" id="PF13302">
    <property type="entry name" value="Acetyltransf_3"/>
    <property type="match status" value="1"/>
</dbReference>
<feature type="domain" description="N-acetyltransferase" evidence="1">
    <location>
        <begin position="10"/>
        <end position="171"/>
    </location>
</feature>
<evidence type="ECO:0000313" key="2">
    <source>
        <dbReference type="EMBL" id="VAW47972.1"/>
    </source>
</evidence>
<sequence>MSFALDTGRLHLTELEASDVQFVYDLFTDPDCIRFIGDRGIRNLSDASKYLQDRLIDSYKKHGVGLYKVTLKTDSEPMGICGLVKRDEANPPDIGFAFLPEFRSGGFCTEAAQAVLDWAKSNQVSDTILAYTSPDNQASIRVLEKIGLVKKSSTSLPGQDFESLILSITLIPI</sequence>
<dbReference type="InterPro" id="IPR000182">
    <property type="entry name" value="GNAT_dom"/>
</dbReference>
<protein>
    <recommendedName>
        <fullName evidence="1">N-acetyltransferase domain-containing protein</fullName>
    </recommendedName>
</protein>
<name>A0A3B0W9S5_9ZZZZ</name>
<gene>
    <name evidence="2" type="ORF">MNBD_GAMMA02-374</name>
</gene>
<dbReference type="PANTHER" id="PTHR43792:SF1">
    <property type="entry name" value="N-ACETYLTRANSFERASE DOMAIN-CONTAINING PROTEIN"/>
    <property type="match status" value="1"/>
</dbReference>
<dbReference type="EMBL" id="UOFA01000378">
    <property type="protein sequence ID" value="VAW47972.1"/>
    <property type="molecule type" value="Genomic_DNA"/>
</dbReference>
<dbReference type="PANTHER" id="PTHR43792">
    <property type="entry name" value="GNAT FAMILY, PUTATIVE (AFU_ORTHOLOGUE AFUA_3G00765)-RELATED-RELATED"/>
    <property type="match status" value="1"/>
</dbReference>
<organism evidence="2">
    <name type="scientific">hydrothermal vent metagenome</name>
    <dbReference type="NCBI Taxonomy" id="652676"/>
    <lineage>
        <taxon>unclassified sequences</taxon>
        <taxon>metagenomes</taxon>
        <taxon>ecological metagenomes</taxon>
    </lineage>
</organism>
<evidence type="ECO:0000259" key="1">
    <source>
        <dbReference type="PROSITE" id="PS51186"/>
    </source>
</evidence>
<reference evidence="2" key="1">
    <citation type="submission" date="2018-06" db="EMBL/GenBank/DDBJ databases">
        <authorList>
            <person name="Zhirakovskaya E."/>
        </authorList>
    </citation>
    <scope>NUCLEOTIDE SEQUENCE</scope>
</reference>
<dbReference type="InterPro" id="IPR051531">
    <property type="entry name" value="N-acetyltransferase"/>
</dbReference>
<dbReference type="Gene3D" id="3.40.630.30">
    <property type="match status" value="1"/>
</dbReference>
<dbReference type="AlphaFoldDB" id="A0A3B0W9S5"/>
<dbReference type="GO" id="GO:0016747">
    <property type="term" value="F:acyltransferase activity, transferring groups other than amino-acyl groups"/>
    <property type="evidence" value="ECO:0007669"/>
    <property type="project" value="InterPro"/>
</dbReference>
<dbReference type="InterPro" id="IPR016181">
    <property type="entry name" value="Acyl_CoA_acyltransferase"/>
</dbReference>